<dbReference type="EC" id="2.7.9.2" evidence="3"/>
<keyword evidence="3" id="KW-0808">Transferase</keyword>
<dbReference type="Pfam" id="PF13350">
    <property type="entry name" value="Y_phosphatase3"/>
    <property type="match status" value="1"/>
</dbReference>
<feature type="domain" description="Pyruvate phosphate dikinase AMP/ATP-binding" evidence="2">
    <location>
        <begin position="14"/>
        <end position="315"/>
    </location>
</feature>
<feature type="domain" description="PEP-utilising enzyme mobile" evidence="1">
    <location>
        <begin position="826"/>
        <end position="895"/>
    </location>
</feature>
<dbReference type="Proteomes" id="UP000755585">
    <property type="component" value="Unassembled WGS sequence"/>
</dbReference>
<dbReference type="SUPFAM" id="SSF52009">
    <property type="entry name" value="Phosphohistidine domain"/>
    <property type="match status" value="1"/>
</dbReference>
<dbReference type="SUPFAM" id="SSF52799">
    <property type="entry name" value="(Phosphotyrosine protein) phosphatases II"/>
    <property type="match status" value="1"/>
</dbReference>
<dbReference type="InterPro" id="IPR026893">
    <property type="entry name" value="Tyr/Ser_Pase_IphP-type"/>
</dbReference>
<keyword evidence="4" id="KW-1185">Reference proteome</keyword>
<organism evidence="3 4">
    <name type="scientific">Kribbella aluminosa</name>
    <dbReference type="NCBI Taxonomy" id="416017"/>
    <lineage>
        <taxon>Bacteria</taxon>
        <taxon>Bacillati</taxon>
        <taxon>Actinomycetota</taxon>
        <taxon>Actinomycetes</taxon>
        <taxon>Propionibacteriales</taxon>
        <taxon>Kribbellaceae</taxon>
        <taxon>Kribbella</taxon>
    </lineage>
</organism>
<accession>A0ABS4UIE6</accession>
<dbReference type="InterPro" id="IPR016130">
    <property type="entry name" value="Tyr_Pase_AS"/>
</dbReference>
<dbReference type="Gene3D" id="3.30.1490.20">
    <property type="entry name" value="ATP-grasp fold, A domain"/>
    <property type="match status" value="1"/>
</dbReference>
<evidence type="ECO:0000259" key="1">
    <source>
        <dbReference type="Pfam" id="PF00391"/>
    </source>
</evidence>
<dbReference type="RefSeq" id="WP_209694323.1">
    <property type="nucleotide sequence ID" value="NZ_BAAAVU010000042.1"/>
</dbReference>
<dbReference type="EMBL" id="JAGINT010000001">
    <property type="protein sequence ID" value="MBP2351423.1"/>
    <property type="molecule type" value="Genomic_DNA"/>
</dbReference>
<gene>
    <name evidence="3" type="ORF">JOF29_002506</name>
</gene>
<dbReference type="Gene3D" id="3.90.190.10">
    <property type="entry name" value="Protein tyrosine phosphatase superfamily"/>
    <property type="match status" value="1"/>
</dbReference>
<dbReference type="InterPro" id="IPR036637">
    <property type="entry name" value="Phosphohistidine_dom_sf"/>
</dbReference>
<dbReference type="InterPro" id="IPR029021">
    <property type="entry name" value="Prot-tyrosine_phosphatase-like"/>
</dbReference>
<comment type="caution">
    <text evidence="3">The sequence shown here is derived from an EMBL/GenBank/DDBJ whole genome shotgun (WGS) entry which is preliminary data.</text>
</comment>
<sequence>MLRFDDETCLSRDEAGGKGATLADLTQAGFPVPAGFCVTTSAYAAFIRRGALGQRLRIIIDALATSDPDALETQTVAIRELIRAAPMPDAVAAAVDDAYERLAPGGPVAVRSSGTAEDLIDESFAGLHDTLLDVLGRDAVRDAIRDCWASLWTARAVAYRNDNGFDHTDVAIAVVVQRMIDSECSGVLFTGHPITTATEQSVVDASWGLGEAIVGGLVVPDQYTLDSSTGRVLDRALGSKKVEVVRNPDTGRGTAIRDVGPERRNRYVLNDSQLRELTALGQQVQEYYEGFPQDLEWARADGRLWLLQSRRITGVEFSWDAEVNDDPEFSVPDGTVWTRGFADEVYNGVITPLNFTLRWTSANRRVRWGARVAGLEDLVGNSSFSYRKACVYANADFEKRWIELTSLPFLRPYLLDLIPEAWRHDVADWQPLSRRAFLLMIARIAVRSPRNLRLAKTLEHWNRPAQRARFASLSVEKIAELSDAALIGYVEERQQVGFEFTRDGAFQFQLFFRQASAFLSWIFDHWITGVDRSLQTALLSGAESRTETVVENLRLWRLSTRVRESEELRNLLGHHENAAFFKAVAMSDHAEVRAFAAEYAEFLRDYGHRGHADRDLIHPRRAEDPSIDYRFLCMFVGVESPVDPETAEEQTNRRREQAYRLVLANLRRGGPRGWARGAVFARLYRYLQKFIVYRDNGRFRPTDETALAQKYGVLEVGRRLAARGLLDNAADVYYLTWPDACALLRGRMARSALGDAKVAARKVDVARLMRKEVTPPMYLQHGRVIDLDTATDHGEDGVFVGTPTSKGMVTGTARVVRFLSDIGTVKAGEILITNSTDPGWTPAFLLLSGIVVETGGTLSHASCLAREYGFPAVQLARATELVPDGARITVNGDTGVITLDPGTTAGPPEPETLVDGSDVEPTAPMSVVRWVELDGCENFRDLGGHISSSGERVRYDLLFRSDTLESLSDDDHRRLDELGIATVIDLRAASEIEQRGRLDIERHKLRYVHLPLIDAIGDPKAWDPVDAARPEYPIEGYRQMLREGSVRLAEVLCLLAEPGALPAVFHCISGKDRTGLVAAVVLSLLDVPRGVVADEYALSQGRNGHSSAPKELHRRFPLVFGAPPANMLGVLDALARDFGSAAGFVASLGVTDEVVERLRVALLDSSGERPETST</sequence>
<evidence type="ECO:0000313" key="4">
    <source>
        <dbReference type="Proteomes" id="UP000755585"/>
    </source>
</evidence>
<dbReference type="Gene3D" id="3.50.30.10">
    <property type="entry name" value="Phosphohistidine domain"/>
    <property type="match status" value="1"/>
</dbReference>
<proteinExistence type="predicted"/>
<protein>
    <submittedName>
        <fullName evidence="3">Pyruvate,water dikinase</fullName>
        <ecNumber evidence="3">2.7.9.2</ecNumber>
    </submittedName>
</protein>
<dbReference type="InterPro" id="IPR002192">
    <property type="entry name" value="PPDK_AMP/ATP-bd"/>
</dbReference>
<reference evidence="3 4" key="1">
    <citation type="submission" date="2021-03" db="EMBL/GenBank/DDBJ databases">
        <title>Sequencing the genomes of 1000 actinobacteria strains.</title>
        <authorList>
            <person name="Klenk H.-P."/>
        </authorList>
    </citation>
    <scope>NUCLEOTIDE SEQUENCE [LARGE SCALE GENOMIC DNA]</scope>
    <source>
        <strain evidence="3 4">DSM 18824</strain>
    </source>
</reference>
<evidence type="ECO:0000259" key="2">
    <source>
        <dbReference type="Pfam" id="PF01326"/>
    </source>
</evidence>
<name>A0ABS4UIE6_9ACTN</name>
<dbReference type="PANTHER" id="PTHR43615:SF1">
    <property type="entry name" value="PPDK_N DOMAIN-CONTAINING PROTEIN"/>
    <property type="match status" value="1"/>
</dbReference>
<dbReference type="PROSITE" id="PS00383">
    <property type="entry name" value="TYR_PHOSPHATASE_1"/>
    <property type="match status" value="1"/>
</dbReference>
<dbReference type="GO" id="GO:0008986">
    <property type="term" value="F:pyruvate, water dikinase activity"/>
    <property type="evidence" value="ECO:0007669"/>
    <property type="project" value="UniProtKB-EC"/>
</dbReference>
<evidence type="ECO:0000313" key="3">
    <source>
        <dbReference type="EMBL" id="MBP2351423.1"/>
    </source>
</evidence>
<dbReference type="PANTHER" id="PTHR43615">
    <property type="entry name" value="PHOSPHOENOLPYRUVATE SYNTHASE-RELATED"/>
    <property type="match status" value="1"/>
</dbReference>
<dbReference type="Pfam" id="PF01326">
    <property type="entry name" value="PPDK_N"/>
    <property type="match status" value="1"/>
</dbReference>
<dbReference type="InterPro" id="IPR013815">
    <property type="entry name" value="ATP_grasp_subdomain_1"/>
</dbReference>
<dbReference type="Gene3D" id="3.30.470.20">
    <property type="entry name" value="ATP-grasp fold, B domain"/>
    <property type="match status" value="1"/>
</dbReference>
<dbReference type="InterPro" id="IPR008279">
    <property type="entry name" value="PEP-util_enz_mobile_dom"/>
</dbReference>
<dbReference type="Pfam" id="PF00391">
    <property type="entry name" value="PEP-utilizers"/>
    <property type="match status" value="1"/>
</dbReference>
<keyword evidence="3" id="KW-0670">Pyruvate</keyword>
<dbReference type="InterPro" id="IPR051549">
    <property type="entry name" value="PEP_Utilizing_Enz"/>
</dbReference>
<dbReference type="SUPFAM" id="SSF56059">
    <property type="entry name" value="Glutathione synthetase ATP-binding domain-like"/>
    <property type="match status" value="1"/>
</dbReference>